<evidence type="ECO:0000313" key="3">
    <source>
        <dbReference type="EMBL" id="RPE81755.1"/>
    </source>
</evidence>
<feature type="coiled-coil region" evidence="1">
    <location>
        <begin position="66"/>
        <end position="93"/>
    </location>
</feature>
<protein>
    <submittedName>
        <fullName evidence="3">Poly(Hydroxyalkanoate) granule-associated protein</fullName>
    </submittedName>
</protein>
<proteinExistence type="predicted"/>
<comment type="caution">
    <text evidence="3">The sequence shown here is derived from an EMBL/GenBank/DDBJ whole genome shotgun (WGS) entry which is preliminary data.</text>
</comment>
<reference evidence="3 4" key="1">
    <citation type="submission" date="2018-11" db="EMBL/GenBank/DDBJ databases">
        <title>Genomic Encyclopedia of Type Strains, Phase IV (KMG-IV): sequencing the most valuable type-strain genomes for metagenomic binning, comparative biology and taxonomic classification.</title>
        <authorList>
            <person name="Goeker M."/>
        </authorList>
    </citation>
    <scope>NUCLEOTIDE SEQUENCE [LARGE SCALE GENOMIC DNA]</scope>
    <source>
        <strain evidence="3 4">DSM 25623</strain>
    </source>
</reference>
<dbReference type="Proteomes" id="UP000269708">
    <property type="component" value="Unassembled WGS sequence"/>
</dbReference>
<dbReference type="RefSeq" id="WP_123769282.1">
    <property type="nucleotide sequence ID" value="NZ_RKQN01000001.1"/>
</dbReference>
<evidence type="ECO:0000256" key="1">
    <source>
        <dbReference type="SAM" id="Coils"/>
    </source>
</evidence>
<accession>A0A3N4VJZ3</accession>
<feature type="region of interest" description="Disordered" evidence="2">
    <location>
        <begin position="1"/>
        <end position="28"/>
    </location>
</feature>
<dbReference type="PANTHER" id="PTHR38664:SF1">
    <property type="entry name" value="SLR0058 PROTEIN"/>
    <property type="match status" value="1"/>
</dbReference>
<dbReference type="AlphaFoldDB" id="A0A3N4VJZ3"/>
<keyword evidence="4" id="KW-1185">Reference proteome</keyword>
<evidence type="ECO:0000256" key="2">
    <source>
        <dbReference type="SAM" id="MobiDB-lite"/>
    </source>
</evidence>
<dbReference type="Pfam" id="PF05597">
    <property type="entry name" value="Phasin"/>
    <property type="match status" value="1"/>
</dbReference>
<evidence type="ECO:0000313" key="4">
    <source>
        <dbReference type="Proteomes" id="UP000269708"/>
    </source>
</evidence>
<dbReference type="InterPro" id="IPR008769">
    <property type="entry name" value="PhaF_PhaI"/>
</dbReference>
<feature type="compositionally biased region" description="Low complexity" evidence="2">
    <location>
        <begin position="146"/>
        <end position="168"/>
    </location>
</feature>
<dbReference type="NCBIfam" id="TIGR01837">
    <property type="entry name" value="PHA_granule_1"/>
    <property type="match status" value="1"/>
</dbReference>
<dbReference type="OrthoDB" id="5801582at2"/>
<keyword evidence="1" id="KW-0175">Coiled coil</keyword>
<feature type="region of interest" description="Disordered" evidence="2">
    <location>
        <begin position="140"/>
        <end position="178"/>
    </location>
</feature>
<feature type="compositionally biased region" description="Basic residues" evidence="2">
    <location>
        <begin position="169"/>
        <end position="178"/>
    </location>
</feature>
<dbReference type="PANTHER" id="PTHR38664">
    <property type="entry name" value="SLR0058 PROTEIN"/>
    <property type="match status" value="1"/>
</dbReference>
<sequence>MAKPRRSTSQARTDDAAGSSPGDRLTRTLSETAQQIWLAGMGAFARAQAEGTKLFDALIKEGLNLEQSAQQAADRADAARESAEARFERARERAAGTWDQLERAFEERVRRALGKLGVPDRDEIAGLRRRVDALTAELRRRDAAATRKAASRRSPAPKKTAAKTAAGKGPRRTGPRSA</sequence>
<gene>
    <name evidence="3" type="ORF">EDC50_0953</name>
</gene>
<name>A0A3N4VJZ3_9GAMM</name>
<organism evidence="3 4">
    <name type="scientific">Vulcaniibacterium tengchongense</name>
    <dbReference type="NCBI Taxonomy" id="1273429"/>
    <lineage>
        <taxon>Bacteria</taxon>
        <taxon>Pseudomonadati</taxon>
        <taxon>Pseudomonadota</taxon>
        <taxon>Gammaproteobacteria</taxon>
        <taxon>Lysobacterales</taxon>
        <taxon>Lysobacteraceae</taxon>
        <taxon>Vulcaniibacterium</taxon>
    </lineage>
</organism>
<dbReference type="EMBL" id="RKQN01000001">
    <property type="protein sequence ID" value="RPE81755.1"/>
    <property type="molecule type" value="Genomic_DNA"/>
</dbReference>